<dbReference type="GO" id="GO:0008270">
    <property type="term" value="F:zinc ion binding"/>
    <property type="evidence" value="ECO:0007669"/>
    <property type="project" value="InterPro"/>
</dbReference>
<keyword evidence="4" id="KW-0560">Oxidoreductase</keyword>
<dbReference type="SUPFAM" id="SSF50129">
    <property type="entry name" value="GroES-like"/>
    <property type="match status" value="1"/>
</dbReference>
<dbReference type="GO" id="GO:0016616">
    <property type="term" value="F:oxidoreductase activity, acting on the CH-OH group of donors, NAD or NADP as acceptor"/>
    <property type="evidence" value="ECO:0007669"/>
    <property type="project" value="InterPro"/>
</dbReference>
<dbReference type="SUPFAM" id="SSF51735">
    <property type="entry name" value="NAD(P)-binding Rossmann-fold domains"/>
    <property type="match status" value="1"/>
</dbReference>
<dbReference type="CDD" id="cd05283">
    <property type="entry name" value="CAD1"/>
    <property type="match status" value="1"/>
</dbReference>
<dbReference type="EMBL" id="SELW01000396">
    <property type="protein sequence ID" value="TID28458.1"/>
    <property type="molecule type" value="Genomic_DNA"/>
</dbReference>
<evidence type="ECO:0000259" key="6">
    <source>
        <dbReference type="SMART" id="SM00829"/>
    </source>
</evidence>
<evidence type="ECO:0000256" key="2">
    <source>
        <dbReference type="ARBA" id="ARBA00022723"/>
    </source>
</evidence>
<proteinExistence type="inferred from homology"/>
<dbReference type="InterPro" id="IPR011032">
    <property type="entry name" value="GroES-like_sf"/>
</dbReference>
<dbReference type="Pfam" id="PF00107">
    <property type="entry name" value="ADH_zinc_N"/>
    <property type="match status" value="1"/>
</dbReference>
<comment type="cofactor">
    <cofactor evidence="1 5">
        <name>Zn(2+)</name>
        <dbReference type="ChEBI" id="CHEBI:29105"/>
    </cofactor>
</comment>
<dbReference type="Pfam" id="PF08240">
    <property type="entry name" value="ADH_N"/>
    <property type="match status" value="1"/>
</dbReference>
<dbReference type="Gene3D" id="3.40.50.720">
    <property type="entry name" value="NAD(P)-binding Rossmann-like Domain"/>
    <property type="match status" value="1"/>
</dbReference>
<dbReference type="FunFam" id="3.40.50.720:FF:000022">
    <property type="entry name" value="Cinnamyl alcohol dehydrogenase"/>
    <property type="match status" value="1"/>
</dbReference>
<sequence length="358" mass="39105">MTAIKTIKAIGVHDFNNWLEVKEFTYEPQAMRPYDVDIKIVACGICAADTHTAQGDWGVKYSPLCVGHEIVGHVVAAGPESRFEIGDRVGVGAQCDCCHDCTRCKDGHQNNCKKSVTTFNGIYPSGKVTQGGYASHIRVSSKFAFKIPENLDSIHVAPLLCGGITAFRPMLTANVKKGTKVGISGIGGIGHMAILFAKALGAEVTAISRNDKKREFAKELGADHYIALDEENFSEKYQDSLDLIINTASSFSGTPISGVLNLLKPYGQLIFVTAPPLSDKLELIPFQMLLNNISVGGSVVGSPKEIEYMLKVASENNIKPWVETVDISEENVSKAWERMDKGDVKFRFVLTGYDKYFE</sequence>
<name>A0A4V4NFP9_9ASCO</name>
<keyword evidence="3 5" id="KW-0862">Zinc</keyword>
<evidence type="ECO:0000256" key="5">
    <source>
        <dbReference type="RuleBase" id="RU361277"/>
    </source>
</evidence>
<evidence type="ECO:0000313" key="7">
    <source>
        <dbReference type="EMBL" id="TID28458.1"/>
    </source>
</evidence>
<keyword evidence="8" id="KW-1185">Reference proteome</keyword>
<organism evidence="7 8">
    <name type="scientific">Pichia inconspicua</name>
    <dbReference type="NCBI Taxonomy" id="52247"/>
    <lineage>
        <taxon>Eukaryota</taxon>
        <taxon>Fungi</taxon>
        <taxon>Dikarya</taxon>
        <taxon>Ascomycota</taxon>
        <taxon>Saccharomycotina</taxon>
        <taxon>Pichiomycetes</taxon>
        <taxon>Pichiales</taxon>
        <taxon>Pichiaceae</taxon>
        <taxon>Pichia</taxon>
    </lineage>
</organism>
<dbReference type="AlphaFoldDB" id="A0A4V4NFP9"/>
<dbReference type="PROSITE" id="PS00059">
    <property type="entry name" value="ADH_ZINC"/>
    <property type="match status" value="1"/>
</dbReference>
<dbReference type="PANTHER" id="PTHR42683">
    <property type="entry name" value="ALDEHYDE REDUCTASE"/>
    <property type="match status" value="1"/>
</dbReference>
<dbReference type="Proteomes" id="UP000307173">
    <property type="component" value="Unassembled WGS sequence"/>
</dbReference>
<comment type="similarity">
    <text evidence="5">Belongs to the zinc-containing alcohol dehydrogenase family.</text>
</comment>
<dbReference type="OrthoDB" id="1879366at2759"/>
<dbReference type="InterPro" id="IPR047109">
    <property type="entry name" value="CAD-like"/>
</dbReference>
<reference evidence="7 8" key="1">
    <citation type="journal article" date="2019" name="Front. Genet.">
        <title>Whole-Genome Sequencing of the Opportunistic Yeast Pathogen Candida inconspicua Uncovers Its Hybrid Origin.</title>
        <authorList>
            <person name="Mixao V."/>
            <person name="Hansen A.P."/>
            <person name="Saus E."/>
            <person name="Boekhout T."/>
            <person name="Lass-Florl C."/>
            <person name="Gabaldon T."/>
        </authorList>
    </citation>
    <scope>NUCLEOTIDE SEQUENCE [LARGE SCALE GENOMIC DNA]</scope>
    <source>
        <strain evidence="7 8">CBS 180</strain>
    </source>
</reference>
<evidence type="ECO:0000256" key="4">
    <source>
        <dbReference type="ARBA" id="ARBA00023002"/>
    </source>
</evidence>
<accession>A0A4V4NFP9</accession>
<dbReference type="STRING" id="52247.A0A4V4NFP9"/>
<protein>
    <recommendedName>
        <fullName evidence="6">Enoyl reductase (ER) domain-containing protein</fullName>
    </recommendedName>
</protein>
<dbReference type="InterPro" id="IPR020843">
    <property type="entry name" value="ER"/>
</dbReference>
<dbReference type="InterPro" id="IPR036291">
    <property type="entry name" value="NAD(P)-bd_dom_sf"/>
</dbReference>
<evidence type="ECO:0000313" key="8">
    <source>
        <dbReference type="Proteomes" id="UP000307173"/>
    </source>
</evidence>
<gene>
    <name evidence="7" type="ORF">CANINC_002453</name>
</gene>
<dbReference type="Gene3D" id="3.90.180.10">
    <property type="entry name" value="Medium-chain alcohol dehydrogenases, catalytic domain"/>
    <property type="match status" value="1"/>
</dbReference>
<evidence type="ECO:0000256" key="1">
    <source>
        <dbReference type="ARBA" id="ARBA00001947"/>
    </source>
</evidence>
<dbReference type="SMART" id="SM00829">
    <property type="entry name" value="PKS_ER"/>
    <property type="match status" value="1"/>
</dbReference>
<dbReference type="InterPro" id="IPR002328">
    <property type="entry name" value="ADH_Zn_CS"/>
</dbReference>
<feature type="domain" description="Enoyl reductase (ER)" evidence="6">
    <location>
        <begin position="11"/>
        <end position="350"/>
    </location>
</feature>
<dbReference type="InterPro" id="IPR013149">
    <property type="entry name" value="ADH-like_C"/>
</dbReference>
<dbReference type="InterPro" id="IPR013154">
    <property type="entry name" value="ADH-like_N"/>
</dbReference>
<keyword evidence="2 5" id="KW-0479">Metal-binding</keyword>
<evidence type="ECO:0000256" key="3">
    <source>
        <dbReference type="ARBA" id="ARBA00022833"/>
    </source>
</evidence>
<comment type="caution">
    <text evidence="7">The sequence shown here is derived from an EMBL/GenBank/DDBJ whole genome shotgun (WGS) entry which is preliminary data.</text>
</comment>